<feature type="transmembrane region" description="Helical" evidence="7">
    <location>
        <begin position="715"/>
        <end position="737"/>
    </location>
</feature>
<dbReference type="Gene3D" id="3.40.50.1820">
    <property type="entry name" value="alpha/beta hydrolase"/>
    <property type="match status" value="1"/>
</dbReference>
<sequence length="753" mass="86088">MTRKRVVKQHDASSAASKVQRSARVQRDEAPAAAHRIGVAKVLSALGYHVLVPDYRGFGDSTGEPTEAGVTTDALYVYNWVKGRSGDSLVVIWGHSLGTGITGGFQALDTYSQIQGKNKALFPSEENLKKMTCPILFLHSEDDHLTPIQTVQEMYEVAVRVQNAERVKMVPFDGSLGYLHNGLYRDPHLPDSLQTIHGEQLLANYIDKEEVVLWMNTVGPYHNRQETYKYFSLPFCAGSKKTISHYHETLGEALQGVELEFSGLDIRFKDEVMQTTYCEIDLDKAKRDAFVYAIKNHYWYQMYIDDLPIWGIVGEADENGEDHYLWTYKKLEIGFNGNRIVDVNLTSEGKVRLVPNTRIAMSYSVKWKKSDVKFEDRFDKYLDPSFFQHRIHWFSIFNSFMMVIFLVGLVSMILMRTLRKDYARYSKEEEMDDMDRDLGDEYGWKQVHGDVFRPSSHPMMFSSLIGSGCQIFSVSFIVIIVAMVEDLYTERGSMLSTAIFVYAATSPVNGYFGEACRRWIKQMFIGAFLIPAMVCGTAFFINFIAIYYHASRAIPFGTMVAVCSICFFVILPLNLVGTILGRNLSGQPNFPCRVNAVPRPIPEKKWFMEPAVIVCLGGILPFGSIFIEMYFIFTSFWAYKIYYVYGFMMLVLVILCIVTVCVTIVCTYFLLNAEDYRWQWTSFLSAASTAVYVYMYSFYYYFFKTKMYGLFQTSFYFGYMAVFSTSLGIMCGAVGYMGTSAFVRKIYTNVKID</sequence>
<gene>
    <name evidence="10" type="ORF">F7725_024329</name>
</gene>
<feature type="transmembrane region" description="Helical" evidence="7">
    <location>
        <begin position="461"/>
        <end position="482"/>
    </location>
</feature>
<dbReference type="PANTHER" id="PTHR10766:SF41">
    <property type="entry name" value="TRANSMEMBRANE 9 SUPERFAMILY MEMBER 3"/>
    <property type="match status" value="1"/>
</dbReference>
<keyword evidence="5 7" id="KW-1133">Transmembrane helix</keyword>
<organism evidence="10 11">
    <name type="scientific">Dissostichus mawsoni</name>
    <name type="common">Antarctic cod</name>
    <dbReference type="NCBI Taxonomy" id="36200"/>
    <lineage>
        <taxon>Eukaryota</taxon>
        <taxon>Metazoa</taxon>
        <taxon>Chordata</taxon>
        <taxon>Craniata</taxon>
        <taxon>Vertebrata</taxon>
        <taxon>Euteleostomi</taxon>
        <taxon>Actinopterygii</taxon>
        <taxon>Neopterygii</taxon>
        <taxon>Teleostei</taxon>
        <taxon>Neoteleostei</taxon>
        <taxon>Acanthomorphata</taxon>
        <taxon>Eupercaria</taxon>
        <taxon>Perciformes</taxon>
        <taxon>Notothenioidei</taxon>
        <taxon>Nototheniidae</taxon>
        <taxon>Dissostichus</taxon>
    </lineage>
</organism>
<evidence type="ECO:0000313" key="10">
    <source>
        <dbReference type="EMBL" id="KAF3842378.1"/>
    </source>
</evidence>
<dbReference type="InterPro" id="IPR029058">
    <property type="entry name" value="AB_hydrolase_fold"/>
</dbReference>
<evidence type="ECO:0000256" key="7">
    <source>
        <dbReference type="RuleBase" id="RU363079"/>
    </source>
</evidence>
<dbReference type="PANTHER" id="PTHR10766">
    <property type="entry name" value="TRANSMEMBRANE 9 SUPERFAMILY PROTEIN"/>
    <property type="match status" value="1"/>
</dbReference>
<reference evidence="10 11" key="1">
    <citation type="submission" date="2020-03" db="EMBL/GenBank/DDBJ databases">
        <title>Dissostichus mawsoni Genome sequencing and assembly.</title>
        <authorList>
            <person name="Park H."/>
        </authorList>
    </citation>
    <scope>NUCLEOTIDE SEQUENCE [LARGE SCALE GENOMIC DNA]</scope>
    <source>
        <strain evidence="10">DM0001</strain>
        <tissue evidence="10">Muscle</tissue>
    </source>
</reference>
<dbReference type="EMBL" id="JAAKFY010000019">
    <property type="protein sequence ID" value="KAF3842378.1"/>
    <property type="molecule type" value="Genomic_DNA"/>
</dbReference>
<keyword evidence="6 7" id="KW-0472">Membrane</keyword>
<comment type="similarity">
    <text evidence="2 7">Belongs to the nonaspanin (TM9SF) (TC 9.A.2) family.</text>
</comment>
<comment type="caution">
    <text evidence="10">The sequence shown here is derived from an EMBL/GenBank/DDBJ whole genome shotgun (WGS) entry which is preliminary data.</text>
</comment>
<feature type="transmembrane region" description="Helical" evidence="7">
    <location>
        <begin position="554"/>
        <end position="576"/>
    </location>
</feature>
<dbReference type="AlphaFoldDB" id="A0A7J5Y200"/>
<evidence type="ECO:0000256" key="5">
    <source>
        <dbReference type="ARBA" id="ARBA00022989"/>
    </source>
</evidence>
<dbReference type="OrthoDB" id="1666796at2759"/>
<dbReference type="Pfam" id="PF02990">
    <property type="entry name" value="EMP70"/>
    <property type="match status" value="1"/>
</dbReference>
<dbReference type="Proteomes" id="UP000518266">
    <property type="component" value="Unassembled WGS sequence"/>
</dbReference>
<evidence type="ECO:0000256" key="2">
    <source>
        <dbReference type="ARBA" id="ARBA00005227"/>
    </source>
</evidence>
<evidence type="ECO:0000256" key="3">
    <source>
        <dbReference type="ARBA" id="ARBA00022692"/>
    </source>
</evidence>
<dbReference type="InterPro" id="IPR004240">
    <property type="entry name" value="EMP70"/>
</dbReference>
<keyword evidence="3 7" id="KW-0812">Transmembrane</keyword>
<feature type="domain" description="AB hydrolase-1" evidence="9">
    <location>
        <begin position="39"/>
        <end position="101"/>
    </location>
</feature>
<evidence type="ECO:0000259" key="9">
    <source>
        <dbReference type="Pfam" id="PF00561"/>
    </source>
</evidence>
<evidence type="ECO:0000256" key="6">
    <source>
        <dbReference type="ARBA" id="ARBA00023136"/>
    </source>
</evidence>
<evidence type="ECO:0000256" key="1">
    <source>
        <dbReference type="ARBA" id="ARBA00004141"/>
    </source>
</evidence>
<proteinExistence type="inferred from homology"/>
<feature type="transmembrane region" description="Helical" evidence="7">
    <location>
        <begin position="683"/>
        <end position="703"/>
    </location>
</feature>
<dbReference type="SUPFAM" id="SSF53474">
    <property type="entry name" value="alpha/beta-Hydrolases"/>
    <property type="match status" value="1"/>
</dbReference>
<dbReference type="Pfam" id="PF00561">
    <property type="entry name" value="Abhydrolase_1"/>
    <property type="match status" value="1"/>
</dbReference>
<feature type="transmembrane region" description="Helical" evidence="7">
    <location>
        <begin position="611"/>
        <end position="633"/>
    </location>
</feature>
<name>A0A7J5Y200_DISMA</name>
<feature type="transmembrane region" description="Helical" evidence="7">
    <location>
        <begin position="645"/>
        <end position="671"/>
    </location>
</feature>
<keyword evidence="11" id="KW-1185">Reference proteome</keyword>
<accession>A0A7J5Y200</accession>
<comment type="subcellular location">
    <subcellularLocation>
        <location evidence="1">Membrane</location>
        <topology evidence="1">Multi-pass membrane protein</topology>
    </subcellularLocation>
</comment>
<keyword evidence="4" id="KW-0732">Signal</keyword>
<protein>
    <recommendedName>
        <fullName evidence="7">Transmembrane 9 superfamily member</fullName>
    </recommendedName>
</protein>
<feature type="transmembrane region" description="Helical" evidence="7">
    <location>
        <begin position="494"/>
        <end position="512"/>
    </location>
</feature>
<feature type="transmembrane region" description="Helical" evidence="7">
    <location>
        <begin position="524"/>
        <end position="548"/>
    </location>
</feature>
<dbReference type="InterPro" id="IPR000073">
    <property type="entry name" value="AB_hydrolase_1"/>
</dbReference>
<feature type="region of interest" description="Disordered" evidence="8">
    <location>
        <begin position="1"/>
        <end position="27"/>
    </location>
</feature>
<evidence type="ECO:0000256" key="8">
    <source>
        <dbReference type="SAM" id="MobiDB-lite"/>
    </source>
</evidence>
<evidence type="ECO:0000313" key="11">
    <source>
        <dbReference type="Proteomes" id="UP000518266"/>
    </source>
</evidence>
<feature type="transmembrane region" description="Helical" evidence="7">
    <location>
        <begin position="391"/>
        <end position="414"/>
    </location>
</feature>
<dbReference type="GO" id="GO:0072657">
    <property type="term" value="P:protein localization to membrane"/>
    <property type="evidence" value="ECO:0007669"/>
    <property type="project" value="TreeGrafter"/>
</dbReference>
<dbReference type="GO" id="GO:0016020">
    <property type="term" value="C:membrane"/>
    <property type="evidence" value="ECO:0007669"/>
    <property type="project" value="UniProtKB-SubCell"/>
</dbReference>
<evidence type="ECO:0000256" key="4">
    <source>
        <dbReference type="ARBA" id="ARBA00022729"/>
    </source>
</evidence>